<name>A0A6A5TMF2_9PLEO</name>
<keyword evidence="2" id="KW-1185">Reference proteome</keyword>
<gene>
    <name evidence="1" type="ORF">CC80DRAFT_537134</name>
</gene>
<evidence type="ECO:0000313" key="1">
    <source>
        <dbReference type="EMBL" id="KAF1953861.1"/>
    </source>
</evidence>
<dbReference type="OrthoDB" id="3762945at2759"/>
<evidence type="ECO:0000313" key="2">
    <source>
        <dbReference type="Proteomes" id="UP000800035"/>
    </source>
</evidence>
<reference evidence="1" key="1">
    <citation type="journal article" date="2020" name="Stud. Mycol.">
        <title>101 Dothideomycetes genomes: a test case for predicting lifestyles and emergence of pathogens.</title>
        <authorList>
            <person name="Haridas S."/>
            <person name="Albert R."/>
            <person name="Binder M."/>
            <person name="Bloem J."/>
            <person name="Labutti K."/>
            <person name="Salamov A."/>
            <person name="Andreopoulos B."/>
            <person name="Baker S."/>
            <person name="Barry K."/>
            <person name="Bills G."/>
            <person name="Bluhm B."/>
            <person name="Cannon C."/>
            <person name="Castanera R."/>
            <person name="Culley D."/>
            <person name="Daum C."/>
            <person name="Ezra D."/>
            <person name="Gonzalez J."/>
            <person name="Henrissat B."/>
            <person name="Kuo A."/>
            <person name="Liang C."/>
            <person name="Lipzen A."/>
            <person name="Lutzoni F."/>
            <person name="Magnuson J."/>
            <person name="Mondo S."/>
            <person name="Nolan M."/>
            <person name="Ohm R."/>
            <person name="Pangilinan J."/>
            <person name="Park H.-J."/>
            <person name="Ramirez L."/>
            <person name="Alfaro M."/>
            <person name="Sun H."/>
            <person name="Tritt A."/>
            <person name="Yoshinaga Y."/>
            <person name="Zwiers L.-H."/>
            <person name="Turgeon B."/>
            <person name="Goodwin S."/>
            <person name="Spatafora J."/>
            <person name="Crous P."/>
            <person name="Grigoriev I."/>
        </authorList>
    </citation>
    <scope>NUCLEOTIDE SEQUENCE</scope>
    <source>
        <strain evidence="1">CBS 675.92</strain>
    </source>
</reference>
<organism evidence="1 2">
    <name type="scientific">Byssothecium circinans</name>
    <dbReference type="NCBI Taxonomy" id="147558"/>
    <lineage>
        <taxon>Eukaryota</taxon>
        <taxon>Fungi</taxon>
        <taxon>Dikarya</taxon>
        <taxon>Ascomycota</taxon>
        <taxon>Pezizomycotina</taxon>
        <taxon>Dothideomycetes</taxon>
        <taxon>Pleosporomycetidae</taxon>
        <taxon>Pleosporales</taxon>
        <taxon>Massarineae</taxon>
        <taxon>Massarinaceae</taxon>
        <taxon>Byssothecium</taxon>
    </lineage>
</organism>
<proteinExistence type="predicted"/>
<sequence>MNVLPVCGYYHCRKHVVDPVWSQLINLDKFAKFFPEETARWRHNSGSCCEWCDAFIEHAPQLHYEIETGGLPFVLWPIGNEYQIIHDYFKNERVGDPTNYLVSCDIERLSQMLWQYWQFDPSYWEFPQLSEQLRDMAVELQIGPPRELYHTMPKINFPGY</sequence>
<protein>
    <submittedName>
        <fullName evidence="1">Uncharacterized protein</fullName>
    </submittedName>
</protein>
<dbReference type="AlphaFoldDB" id="A0A6A5TMF2"/>
<dbReference type="Proteomes" id="UP000800035">
    <property type="component" value="Unassembled WGS sequence"/>
</dbReference>
<dbReference type="EMBL" id="ML977001">
    <property type="protein sequence ID" value="KAF1953861.1"/>
    <property type="molecule type" value="Genomic_DNA"/>
</dbReference>
<accession>A0A6A5TMF2</accession>